<feature type="region of interest" description="Disordered" evidence="9">
    <location>
        <begin position="454"/>
        <end position="481"/>
    </location>
</feature>
<dbReference type="HOGENOM" id="CLU_002668_1_0_1"/>
<dbReference type="InterPro" id="IPR040692">
    <property type="entry name" value="UGGT_TRXL_3"/>
</dbReference>
<dbReference type="InterPro" id="IPR029044">
    <property type="entry name" value="Nucleotide-diphossugar_trans"/>
</dbReference>
<evidence type="ECO:0000256" key="9">
    <source>
        <dbReference type="SAM" id="MobiDB-lite"/>
    </source>
</evidence>
<feature type="domain" description="UDP-glucose:glycoprotein glucosyltransferase thioredoxin-like" evidence="14">
    <location>
        <begin position="799"/>
        <end position="987"/>
    </location>
</feature>
<evidence type="ECO:0000259" key="14">
    <source>
        <dbReference type="Pfam" id="PF18403"/>
    </source>
</evidence>
<dbReference type="UniPathway" id="UPA00378"/>
<dbReference type="GO" id="GO:0005788">
    <property type="term" value="C:endoplasmic reticulum lumen"/>
    <property type="evidence" value="ECO:0007669"/>
    <property type="project" value="UniProtKB-SubCell"/>
</dbReference>
<feature type="compositionally biased region" description="Low complexity" evidence="9">
    <location>
        <begin position="457"/>
        <end position="467"/>
    </location>
</feature>
<feature type="domain" description="UGGT thioredoxin-like" evidence="12">
    <location>
        <begin position="311"/>
        <end position="459"/>
    </location>
</feature>
<dbReference type="CDD" id="cd06432">
    <property type="entry name" value="GT8_HUGT1_C_like"/>
    <property type="match status" value="1"/>
</dbReference>
<feature type="domain" description="Glucosyltransferase 24 catalytic" evidence="15">
    <location>
        <begin position="1323"/>
        <end position="1590"/>
    </location>
</feature>
<accession>A0A0C3EQJ2</accession>
<dbReference type="Gene3D" id="3.90.550.10">
    <property type="entry name" value="Spore Coat Polysaccharide Biosynthesis Protein SpsA, Chain A"/>
    <property type="match status" value="1"/>
</dbReference>
<dbReference type="SUPFAM" id="SSF53448">
    <property type="entry name" value="Nucleotide-diphospho-sugar transferases"/>
    <property type="match status" value="1"/>
</dbReference>
<dbReference type="InterPro" id="IPR040525">
    <property type="entry name" value="UGGT_TRXL_4"/>
</dbReference>
<dbReference type="GO" id="GO:0018279">
    <property type="term" value="P:protein N-linked glycosylation via asparagine"/>
    <property type="evidence" value="ECO:0007669"/>
    <property type="project" value="TreeGrafter"/>
</dbReference>
<feature type="compositionally biased region" description="Polar residues" evidence="9">
    <location>
        <begin position="1630"/>
        <end position="1641"/>
    </location>
</feature>
<dbReference type="GO" id="GO:0036503">
    <property type="term" value="P:ERAD pathway"/>
    <property type="evidence" value="ECO:0007669"/>
    <property type="project" value="TreeGrafter"/>
</dbReference>
<evidence type="ECO:0000256" key="4">
    <source>
        <dbReference type="ARBA" id="ARBA00006351"/>
    </source>
</evidence>
<feature type="region of interest" description="Disordered" evidence="9">
    <location>
        <begin position="262"/>
        <end position="281"/>
    </location>
</feature>
<dbReference type="Pfam" id="PF18403">
    <property type="entry name" value="Thioredoxin_15"/>
    <property type="match status" value="1"/>
</dbReference>
<comment type="similarity">
    <text evidence="4">Belongs to the glycosyltransferase 8 family.</text>
</comment>
<dbReference type="Pfam" id="PF18400">
    <property type="entry name" value="Thioredoxin_12"/>
    <property type="match status" value="1"/>
</dbReference>
<name>A0A0C3EQJ2_9AGAM</name>
<dbReference type="GO" id="GO:0051082">
    <property type="term" value="F:unfolded protein binding"/>
    <property type="evidence" value="ECO:0007669"/>
    <property type="project" value="TreeGrafter"/>
</dbReference>
<keyword evidence="8" id="KW-0325">Glycoprotein</keyword>
<dbReference type="STRING" id="1036808.A0A0C3EQJ2"/>
<proteinExistence type="inferred from homology"/>
<dbReference type="Proteomes" id="UP000053989">
    <property type="component" value="Unassembled WGS sequence"/>
</dbReference>
<evidence type="ECO:0000256" key="2">
    <source>
        <dbReference type="ARBA" id="ARBA00004319"/>
    </source>
</evidence>
<feature type="domain" description="UGGT thioredoxin-like" evidence="11">
    <location>
        <begin position="39"/>
        <end position="226"/>
    </location>
</feature>
<evidence type="ECO:0000256" key="1">
    <source>
        <dbReference type="ARBA" id="ARBA00001913"/>
    </source>
</evidence>
<dbReference type="EMBL" id="KN822004">
    <property type="protein sequence ID" value="KIM70419.1"/>
    <property type="molecule type" value="Genomic_DNA"/>
</dbReference>
<sequence length="1641" mass="181997">MLHPLLVLAGLAFGALSASGSSPPVTVTLQSSFASSDPLLEALETVAIEDAPTLFPLLSHFPLHEKPRTQRDAYETVFNLASAYLDVSALASARARLALHAATPRLAASAEHYDLRVTDVSGPTASSGEDCASWVDWYGQIVCDADSLLRLANAAPAENPDVSLKKLRRFPFDHVYSVRPRLDEPPYTAIHYADPTASSFAPLHAALFGLKPKVEYVIRWARGTGEKKAGELSSYLSGYGVALDLKKMDYLVLDDRNQGGAAGLGSSDVSAPSGSHADNENGKVPEEILSCIFESLPYVDEHAEARAKAGEPLSPEEITDLGIKAAQFFASFSSEPHMGSLYEHPCWDSHHKQPMPVETLFRTLSTSFPLYATSLARKVHVSDELRDEIYENWARATAGTNMAWVNGRVLNEHQGASGEIFGILRTLRRERALVNSLVGLGLTREQAIELLMHPAHSSTGSPSGSSSNRGMMARESAERQQKKSFVLPPKFAEFLEGLIDASDRREGGGVILWLNDLEKDVGFRPSLMGLLRVHSMALFSPMLRLQHNLMNVVFILDLSQLRSLSVISHLHDNFVMRGYPVRWGFVPETAGQSLNMARVLYYVERKFGRDAMTGLIQGILATHGQRGLTTLSWSIVHELFDGLNAPDDFVSVTGSDVLIVDEATGDSLLSRAQQYCKRLGLTTRDEVGNGHVFVNGRYLPVSDNVMRQIATEGNAQLQILQEMVYVGEISDSDSSLMSTWFYDLPSTMLRRNPYISAKNTDRHASDGKGLEIFNLVDLFYNAGFTLEDGSFAVPSNGQESVLPLTMYIIADLNTHEGIELVTEALKFISDPAEARVTFVHNPTTFTQDTGSSASQLLITAVQAATLSRVPPRRLLTVLIDEGEPGLRVLRDELLSGTDVVDIDTSSFSSSMRLVARQLGLQPGERAILINGRVVGPFDSNAEFLAEDFKMLETYEITKRVGRIMHAFDGVLAGEEALDVAKRSNLIAVASSIIYADQQPDPSEVGLFDSSPRPRTGNYRLLSGDYTIEFGDRSTARTHIGLLLDPLSEAAQRWSTVLEHHSSLFPEVFIELYFNPVQHGDIPLKRFYRYNIIPALQFDENGQEIPAQVTFTALPEDPIYTLGMDVLQSWLVRPRDALYDLDNIQLGLLQGEERSRGVQALFALDYLVIEGHARELQSNNPPRGVQLQLFGINDRSVMDDTQVVANLGYLQFKGRPGTFRLEIREGRGSAVYALDSVGAEGWNSPSVVEAGDEFTVMDFDGLTLYPRLVYQSGMEGMDVLHDIGPVEEPSGILGSLVSRVSSFFKPANAGETGVLLKEGKQAEINIFTVASGLLYEASRFASIMILSVMRNTNSSVKFWFIENFLSPSFLDFIPHMAKEYGFQYELVTYKWPSWLRPQKEKQRIIWAYKILFLDVLFPMDLKKVIFVDADQIVRADLKELVDLDLHGAPYGYVPMGDDNYEMEGYRFWKTGYWRDFLAGRPYHISALYVVDLVRFRQMAAGDILRGQYQMLSADPKSLANLDQDLPNNLQREVPIYSLGKDWLWCETWCNNDRLHRAKTIDLCQNPLTKEPKLARARKIPEWEGYDSEIARFTRNLAAEGKIHASMATADTKVLAGGGAPAGPEHTPRAPDTNNSSNLHDEL</sequence>
<evidence type="ECO:0000313" key="17">
    <source>
        <dbReference type="Proteomes" id="UP000053989"/>
    </source>
</evidence>
<dbReference type="Pfam" id="PF18404">
    <property type="entry name" value="Glyco_transf_24"/>
    <property type="match status" value="1"/>
</dbReference>
<evidence type="ECO:0000256" key="5">
    <source>
        <dbReference type="ARBA" id="ARBA00022679"/>
    </source>
</evidence>
<evidence type="ECO:0000256" key="7">
    <source>
        <dbReference type="ARBA" id="ARBA00022824"/>
    </source>
</evidence>
<dbReference type="GO" id="GO:0003980">
    <property type="term" value="F:UDP-glucose:glycoprotein glucosyltransferase activity"/>
    <property type="evidence" value="ECO:0007669"/>
    <property type="project" value="InterPro"/>
</dbReference>
<dbReference type="OrthoDB" id="27683at2759"/>
<keyword evidence="17" id="KW-1185">Reference proteome</keyword>
<comment type="cofactor">
    <cofactor evidence="1">
        <name>Ca(2+)</name>
        <dbReference type="ChEBI" id="CHEBI:29108"/>
    </cofactor>
</comment>
<gene>
    <name evidence="16" type="ORF">SCLCIDRAFT_18567</name>
</gene>
<reference evidence="17" key="2">
    <citation type="submission" date="2015-01" db="EMBL/GenBank/DDBJ databases">
        <title>Evolutionary Origins and Diversification of the Mycorrhizal Mutualists.</title>
        <authorList>
            <consortium name="DOE Joint Genome Institute"/>
            <consortium name="Mycorrhizal Genomics Consortium"/>
            <person name="Kohler A."/>
            <person name="Kuo A."/>
            <person name="Nagy L.G."/>
            <person name="Floudas D."/>
            <person name="Copeland A."/>
            <person name="Barry K.W."/>
            <person name="Cichocki N."/>
            <person name="Veneault-Fourrey C."/>
            <person name="LaButti K."/>
            <person name="Lindquist E.A."/>
            <person name="Lipzen A."/>
            <person name="Lundell T."/>
            <person name="Morin E."/>
            <person name="Murat C."/>
            <person name="Riley R."/>
            <person name="Ohm R."/>
            <person name="Sun H."/>
            <person name="Tunlid A."/>
            <person name="Henrissat B."/>
            <person name="Grigoriev I.V."/>
            <person name="Hibbett D.S."/>
            <person name="Martin F."/>
        </authorList>
    </citation>
    <scope>NUCLEOTIDE SEQUENCE [LARGE SCALE GENOMIC DNA]</scope>
    <source>
        <strain evidence="17">Foug A</strain>
    </source>
</reference>
<comment type="pathway">
    <text evidence="3">Protein modification; protein glycosylation.</text>
</comment>
<evidence type="ECO:0000259" key="12">
    <source>
        <dbReference type="Pfam" id="PF18401"/>
    </source>
</evidence>
<dbReference type="InterPro" id="IPR040694">
    <property type="entry name" value="UGGT_TRXL_2"/>
</dbReference>
<feature type="chain" id="PRO_5002164202" evidence="10">
    <location>
        <begin position="21"/>
        <end position="1641"/>
    </location>
</feature>
<dbReference type="PANTHER" id="PTHR11226:SF0">
    <property type="entry name" value="UDP-GLUCOSE:GLYCOPROTEIN GLUCOSYLTRANSFERASE"/>
    <property type="match status" value="1"/>
</dbReference>
<keyword evidence="6 10" id="KW-0732">Signal</keyword>
<dbReference type="PANTHER" id="PTHR11226">
    <property type="entry name" value="UDP-GLUCOSE GLYCOPROTEIN:GLUCOSYLTRANSFERASE"/>
    <property type="match status" value="1"/>
</dbReference>
<reference evidence="16 17" key="1">
    <citation type="submission" date="2014-04" db="EMBL/GenBank/DDBJ databases">
        <authorList>
            <consortium name="DOE Joint Genome Institute"/>
            <person name="Kuo A."/>
            <person name="Kohler A."/>
            <person name="Nagy L.G."/>
            <person name="Floudas D."/>
            <person name="Copeland A."/>
            <person name="Barry K.W."/>
            <person name="Cichocki N."/>
            <person name="Veneault-Fourrey C."/>
            <person name="LaButti K."/>
            <person name="Lindquist E.A."/>
            <person name="Lipzen A."/>
            <person name="Lundell T."/>
            <person name="Morin E."/>
            <person name="Murat C."/>
            <person name="Sun H."/>
            <person name="Tunlid A."/>
            <person name="Henrissat B."/>
            <person name="Grigoriev I.V."/>
            <person name="Hibbett D.S."/>
            <person name="Martin F."/>
            <person name="Nordberg H.P."/>
            <person name="Cantor M.N."/>
            <person name="Hua S.X."/>
        </authorList>
    </citation>
    <scope>NUCLEOTIDE SEQUENCE [LARGE SCALE GENOMIC DNA]</scope>
    <source>
        <strain evidence="16 17">Foug A</strain>
    </source>
</reference>
<evidence type="ECO:0000256" key="3">
    <source>
        <dbReference type="ARBA" id="ARBA00004922"/>
    </source>
</evidence>
<dbReference type="InterPro" id="IPR040693">
    <property type="entry name" value="UGGT_TRXL_1"/>
</dbReference>
<dbReference type="Pfam" id="PF18402">
    <property type="entry name" value="Thioredoxin_14"/>
    <property type="match status" value="1"/>
</dbReference>
<dbReference type="InterPro" id="IPR009448">
    <property type="entry name" value="UDP-g_GGtrans"/>
</dbReference>
<evidence type="ECO:0000256" key="8">
    <source>
        <dbReference type="ARBA" id="ARBA00023180"/>
    </source>
</evidence>
<dbReference type="Pfam" id="PF06427">
    <property type="entry name" value="UDP-g_GGTase"/>
    <property type="match status" value="1"/>
</dbReference>
<evidence type="ECO:0000259" key="13">
    <source>
        <dbReference type="Pfam" id="PF18402"/>
    </source>
</evidence>
<keyword evidence="5 16" id="KW-0808">Transferase</keyword>
<protein>
    <submittedName>
        <fullName evidence="16">Glycosyltransferase family 24 protein</fullName>
    </submittedName>
</protein>
<dbReference type="InterPro" id="IPR040497">
    <property type="entry name" value="Glyco_transf_24"/>
</dbReference>
<evidence type="ECO:0000313" key="16">
    <source>
        <dbReference type="EMBL" id="KIM70419.1"/>
    </source>
</evidence>
<feature type="domain" description="UGGT thioredoxin-like" evidence="13">
    <location>
        <begin position="499"/>
        <end position="755"/>
    </location>
</feature>
<feature type="region of interest" description="Disordered" evidence="9">
    <location>
        <begin position="1612"/>
        <end position="1641"/>
    </location>
</feature>
<dbReference type="InParanoid" id="A0A0C3EQJ2"/>
<comment type="subcellular location">
    <subcellularLocation>
        <location evidence="2">Endoplasmic reticulum lumen</location>
    </subcellularLocation>
</comment>
<evidence type="ECO:0000259" key="11">
    <source>
        <dbReference type="Pfam" id="PF18400"/>
    </source>
</evidence>
<organism evidence="16 17">
    <name type="scientific">Scleroderma citrinum Foug A</name>
    <dbReference type="NCBI Taxonomy" id="1036808"/>
    <lineage>
        <taxon>Eukaryota</taxon>
        <taxon>Fungi</taxon>
        <taxon>Dikarya</taxon>
        <taxon>Basidiomycota</taxon>
        <taxon>Agaricomycotina</taxon>
        <taxon>Agaricomycetes</taxon>
        <taxon>Agaricomycetidae</taxon>
        <taxon>Boletales</taxon>
        <taxon>Sclerodermatineae</taxon>
        <taxon>Sclerodermataceae</taxon>
        <taxon>Scleroderma</taxon>
    </lineage>
</organism>
<feature type="signal peptide" evidence="10">
    <location>
        <begin position="1"/>
        <end position="20"/>
    </location>
</feature>
<evidence type="ECO:0000256" key="10">
    <source>
        <dbReference type="SAM" id="SignalP"/>
    </source>
</evidence>
<dbReference type="Pfam" id="PF18401">
    <property type="entry name" value="Thioredoxin_13"/>
    <property type="match status" value="1"/>
</dbReference>
<dbReference type="FunCoup" id="A0A0C3EQJ2">
    <property type="interactions" value="451"/>
</dbReference>
<evidence type="ECO:0000256" key="6">
    <source>
        <dbReference type="ARBA" id="ARBA00022729"/>
    </source>
</evidence>
<evidence type="ECO:0000259" key="15">
    <source>
        <dbReference type="Pfam" id="PF18404"/>
    </source>
</evidence>
<keyword evidence="7" id="KW-0256">Endoplasmic reticulum</keyword>